<dbReference type="InterPro" id="IPR029369">
    <property type="entry name" value="HDNR"/>
</dbReference>
<dbReference type="Pfam" id="PF15115">
    <property type="entry name" value="HDNR"/>
    <property type="match status" value="1"/>
</dbReference>
<organism evidence="2 3">
    <name type="scientific">Sus scrofa</name>
    <name type="common">Pig</name>
    <dbReference type="NCBI Taxonomy" id="9823"/>
    <lineage>
        <taxon>Eukaryota</taxon>
        <taxon>Metazoa</taxon>
        <taxon>Chordata</taxon>
        <taxon>Craniata</taxon>
        <taxon>Vertebrata</taxon>
        <taxon>Euteleostomi</taxon>
        <taxon>Mammalia</taxon>
        <taxon>Eutheria</taxon>
        <taxon>Laurasiatheria</taxon>
        <taxon>Artiodactyla</taxon>
        <taxon>Suina</taxon>
        <taxon>Suidae</taxon>
        <taxon>Sus</taxon>
    </lineage>
</organism>
<evidence type="ECO:0000259" key="1">
    <source>
        <dbReference type="Pfam" id="PF15115"/>
    </source>
</evidence>
<feature type="domain" description="Domain of unknown function with conserved HDNR motif" evidence="1">
    <location>
        <begin position="1"/>
        <end position="62"/>
    </location>
</feature>
<evidence type="ECO:0000313" key="2">
    <source>
        <dbReference type="Ensembl" id="ENSSSCP00035046226.1"/>
    </source>
</evidence>
<reference evidence="2" key="1">
    <citation type="submission" date="2025-08" db="UniProtKB">
        <authorList>
            <consortium name="Ensembl"/>
        </authorList>
    </citation>
    <scope>IDENTIFICATION</scope>
</reference>
<dbReference type="Proteomes" id="UP000694720">
    <property type="component" value="Unplaced"/>
</dbReference>
<sequence length="120" mass="13650">MAKGRCFNPPSDKEGLWFPHIGLMQKTPESITSTMLKEPHSPRLQRRVEEKLPPIYKLREKVSPARGLHMPPGSLRAWFGWHFGQTTLPWRNCSLLLPGSPHSAGVITPYTGRYIISNTF</sequence>
<dbReference type="PANTHER" id="PTHR35440">
    <property type="entry name" value="TESTIS-EXPRESSED PROTEIN 36"/>
    <property type="match status" value="1"/>
</dbReference>
<dbReference type="Ensembl" id="ENSSSCT00035107133.1">
    <property type="protein sequence ID" value="ENSSSCP00035046226.1"/>
    <property type="gene ID" value="ENSSSCG00035078526.1"/>
</dbReference>
<evidence type="ECO:0000313" key="3">
    <source>
        <dbReference type="Proteomes" id="UP000694720"/>
    </source>
</evidence>
<name>A0A8D1BL91_PIG</name>
<proteinExistence type="predicted"/>
<accession>A0A8D1BL91</accession>
<protein>
    <recommendedName>
        <fullName evidence="1">Domain of unknown function with conserved HDNR motif domain-containing protein</fullName>
    </recommendedName>
</protein>
<dbReference type="PANTHER" id="PTHR35440:SF1">
    <property type="entry name" value="TESTIS-EXPRESSED PROTEIN 36"/>
    <property type="match status" value="1"/>
</dbReference>
<dbReference type="AlphaFoldDB" id="A0A8D1BL91"/>